<protein>
    <submittedName>
        <fullName evidence="1">Uncharacterized protein</fullName>
    </submittedName>
</protein>
<dbReference type="Proteomes" id="UP000225215">
    <property type="component" value="Segment"/>
</dbReference>
<dbReference type="EMBL" id="KY290955">
    <property type="protein sequence ID" value="APU01597.1"/>
    <property type="molecule type" value="Genomic_DNA"/>
</dbReference>
<evidence type="ECO:0000313" key="2">
    <source>
        <dbReference type="Proteomes" id="UP000225215"/>
    </source>
</evidence>
<sequence>MKSIIFVKSDFEFSFSYLHQLFDDSNIRPHSVTFCQEYVEINFKNDYDFDLAEKILREI</sequence>
<reference evidence="1 2" key="1">
    <citation type="journal article" date="2017" name="Sci. Rep.">
        <title>Characterization and diversity of phages infecting Aeromonas salmonicida subsp. salmonicida.</title>
        <authorList>
            <person name="Vincent A.T."/>
            <person name="Paquet V.E."/>
            <person name="Bernatchez A."/>
            <person name="Tremblay D.M."/>
            <person name="Moineau S."/>
            <person name="Charette S.J."/>
        </authorList>
    </citation>
    <scope>NUCLEOTIDE SEQUENCE [LARGE SCALE GENOMIC DNA]</scope>
</reference>
<organism evidence="1 2">
    <name type="scientific">Aeromonas phage 65.2</name>
    <dbReference type="NCBI Taxonomy" id="1932896"/>
    <lineage>
        <taxon>Viruses</taxon>
        <taxon>Duplodnaviria</taxon>
        <taxon>Heunggongvirae</taxon>
        <taxon>Uroviricota</taxon>
        <taxon>Caudoviricetes</taxon>
        <taxon>Pantevenvirales</taxon>
        <taxon>Straboviridae</taxon>
        <taxon>Emmerichvirinae</taxon>
        <taxon>Ishigurovirus</taxon>
        <taxon>Ishigurovirus osborne</taxon>
    </lineage>
</organism>
<proteinExistence type="predicted"/>
<name>A0A219YCC8_9CAUD</name>
<evidence type="ECO:0000313" key="1">
    <source>
        <dbReference type="EMBL" id="APU01597.1"/>
    </source>
</evidence>
<accession>A0A219YCC8</accession>